<name>A0ABR2X3Q7_9FUNG</name>
<dbReference type="InterPro" id="IPR013087">
    <property type="entry name" value="Znf_C2H2_type"/>
</dbReference>
<dbReference type="PANTHER" id="PTHR47427">
    <property type="entry name" value="PROTEIN STE12"/>
    <property type="match status" value="1"/>
</dbReference>
<evidence type="ECO:0000313" key="9">
    <source>
        <dbReference type="EMBL" id="KAK9768266.1"/>
    </source>
</evidence>
<dbReference type="InterPro" id="IPR052127">
    <property type="entry name" value="STE12_transcription_factor"/>
</dbReference>
<keyword evidence="6" id="KW-0479">Metal-binding</keyword>
<evidence type="ECO:0000256" key="3">
    <source>
        <dbReference type="ARBA" id="ARBA00023163"/>
    </source>
</evidence>
<dbReference type="InterPro" id="IPR003120">
    <property type="entry name" value="Ste12"/>
</dbReference>
<comment type="subcellular location">
    <subcellularLocation>
        <location evidence="1">Nucleus</location>
    </subcellularLocation>
</comment>
<proteinExistence type="inferred from homology"/>
<evidence type="ECO:0000313" key="10">
    <source>
        <dbReference type="Proteomes" id="UP001479436"/>
    </source>
</evidence>
<protein>
    <recommendedName>
        <fullName evidence="8">C2H2-type domain-containing protein</fullName>
    </recommendedName>
</protein>
<evidence type="ECO:0000256" key="2">
    <source>
        <dbReference type="ARBA" id="ARBA00023015"/>
    </source>
</evidence>
<dbReference type="SUPFAM" id="SSF57667">
    <property type="entry name" value="beta-beta-alpha zinc fingers"/>
    <property type="match status" value="2"/>
</dbReference>
<organism evidence="9 10">
    <name type="scientific">Basidiobolus ranarum</name>
    <dbReference type="NCBI Taxonomy" id="34480"/>
    <lineage>
        <taxon>Eukaryota</taxon>
        <taxon>Fungi</taxon>
        <taxon>Fungi incertae sedis</taxon>
        <taxon>Zoopagomycota</taxon>
        <taxon>Entomophthoromycotina</taxon>
        <taxon>Basidiobolomycetes</taxon>
        <taxon>Basidiobolales</taxon>
        <taxon>Basidiobolaceae</taxon>
        <taxon>Basidiobolus</taxon>
    </lineage>
</organism>
<keyword evidence="10" id="KW-1185">Reference proteome</keyword>
<feature type="domain" description="C2H2-type" evidence="8">
    <location>
        <begin position="387"/>
        <end position="416"/>
    </location>
</feature>
<keyword evidence="2" id="KW-0805">Transcription regulation</keyword>
<evidence type="ECO:0000256" key="6">
    <source>
        <dbReference type="PROSITE-ProRule" id="PRU00042"/>
    </source>
</evidence>
<reference evidence="9 10" key="1">
    <citation type="submission" date="2023-04" db="EMBL/GenBank/DDBJ databases">
        <title>Genome of Basidiobolus ranarum AG-B5.</title>
        <authorList>
            <person name="Stajich J.E."/>
            <person name="Carter-House D."/>
            <person name="Gryganskyi A."/>
        </authorList>
    </citation>
    <scope>NUCLEOTIDE SEQUENCE [LARGE SCALE GENOMIC DNA]</scope>
    <source>
        <strain evidence="9 10">AG-B5</strain>
    </source>
</reference>
<feature type="region of interest" description="Disordered" evidence="7">
    <location>
        <begin position="147"/>
        <end position="194"/>
    </location>
</feature>
<dbReference type="SMART" id="SM00424">
    <property type="entry name" value="STE"/>
    <property type="match status" value="1"/>
</dbReference>
<feature type="compositionally biased region" description="Polar residues" evidence="7">
    <location>
        <begin position="184"/>
        <end position="194"/>
    </location>
</feature>
<dbReference type="PROSITE" id="PS00028">
    <property type="entry name" value="ZINC_FINGER_C2H2_1"/>
    <property type="match status" value="2"/>
</dbReference>
<dbReference type="Proteomes" id="UP001479436">
    <property type="component" value="Unassembled WGS sequence"/>
</dbReference>
<evidence type="ECO:0000259" key="8">
    <source>
        <dbReference type="PROSITE" id="PS50157"/>
    </source>
</evidence>
<evidence type="ECO:0000256" key="5">
    <source>
        <dbReference type="ARBA" id="ARBA00024345"/>
    </source>
</evidence>
<dbReference type="InterPro" id="IPR036236">
    <property type="entry name" value="Znf_C2H2_sf"/>
</dbReference>
<feature type="compositionally biased region" description="Polar residues" evidence="7">
    <location>
        <begin position="147"/>
        <end position="157"/>
    </location>
</feature>
<evidence type="ECO:0000256" key="7">
    <source>
        <dbReference type="SAM" id="MobiDB-lite"/>
    </source>
</evidence>
<sequence>MENQAALEQLKYFLATAPTNWSPEQPIRRFMLPNGEYISCVLWNNLFHITGTDIVRCLVFRFQVFNRPVKNMKKFEEGVFSDLRNLKPGMDATLEEPRSEFLEMLYKNNSIRTQKKQKVFFWYSVPHDRLFMDALERDLKREALGMESTTAALTPQNPSTISTLSSPPPTMNPSVSESSDDMNEAQTPVSASAQTDSRIFFQDGDSLIDNWISDNICDETKSFSFLEHLNNPQDLGPLSQDSLLNFVAEQQSPSTPSTQAQHSDFFPTPEPVYLPNMEISKQSNAEITSKPLLSSSHFMLESNLFEEEVTTAPNDWSLSEEMKTYGVSSQGQMGQLLNVMNLFEGSPAYKQRRRNLMLNSCTWTMGKPYATPNQTKNQPPNKDKRNYVCSFDMCGRKFKRYEHLKRHVRTHTGERPYVCPLEGCAKGFSRSDNLHQHMRIHNNQELNAADSTTMLSNIEDQETSIKEIA</sequence>
<accession>A0ABR2X3Q7</accession>
<dbReference type="Gene3D" id="3.30.160.60">
    <property type="entry name" value="Classic Zinc Finger"/>
    <property type="match status" value="2"/>
</dbReference>
<keyword evidence="4" id="KW-0539">Nucleus</keyword>
<keyword evidence="6" id="KW-0863">Zinc-finger</keyword>
<dbReference type="PROSITE" id="PS50157">
    <property type="entry name" value="ZINC_FINGER_C2H2_2"/>
    <property type="match status" value="2"/>
</dbReference>
<dbReference type="PANTHER" id="PTHR47427:SF1">
    <property type="entry name" value="PROTEIN STE12"/>
    <property type="match status" value="1"/>
</dbReference>
<comment type="similarity">
    <text evidence="5">Belongs to the STE12 transcription factor family.</text>
</comment>
<evidence type="ECO:0000256" key="4">
    <source>
        <dbReference type="ARBA" id="ARBA00023242"/>
    </source>
</evidence>
<dbReference type="Pfam" id="PF02200">
    <property type="entry name" value="STE"/>
    <property type="match status" value="1"/>
</dbReference>
<keyword evidence="6" id="KW-0862">Zinc</keyword>
<dbReference type="Pfam" id="PF00096">
    <property type="entry name" value="zf-C2H2"/>
    <property type="match status" value="2"/>
</dbReference>
<dbReference type="EMBL" id="JASJQH010000026">
    <property type="protein sequence ID" value="KAK9768266.1"/>
    <property type="molecule type" value="Genomic_DNA"/>
</dbReference>
<dbReference type="SMART" id="SM00355">
    <property type="entry name" value="ZnF_C2H2"/>
    <property type="match status" value="2"/>
</dbReference>
<feature type="domain" description="C2H2-type" evidence="8">
    <location>
        <begin position="417"/>
        <end position="446"/>
    </location>
</feature>
<comment type="caution">
    <text evidence="9">The sequence shown here is derived from an EMBL/GenBank/DDBJ whole genome shotgun (WGS) entry which is preliminary data.</text>
</comment>
<keyword evidence="3" id="KW-0804">Transcription</keyword>
<evidence type="ECO:0000256" key="1">
    <source>
        <dbReference type="ARBA" id="ARBA00004123"/>
    </source>
</evidence>
<gene>
    <name evidence="9" type="ORF">K7432_001233</name>
</gene>